<dbReference type="EMBL" id="JADCNL010000007">
    <property type="protein sequence ID" value="KAG0473119.1"/>
    <property type="molecule type" value="Genomic_DNA"/>
</dbReference>
<evidence type="ECO:0000256" key="2">
    <source>
        <dbReference type="ARBA" id="ARBA00004167"/>
    </source>
</evidence>
<dbReference type="GO" id="GO:0061630">
    <property type="term" value="F:ubiquitin protein ligase activity"/>
    <property type="evidence" value="ECO:0007669"/>
    <property type="project" value="UniProtKB-EC"/>
</dbReference>
<evidence type="ECO:0000256" key="9">
    <source>
        <dbReference type="ARBA" id="ARBA00022786"/>
    </source>
</evidence>
<evidence type="ECO:0000256" key="16">
    <source>
        <dbReference type="SAM" id="Phobius"/>
    </source>
</evidence>
<evidence type="ECO:0000256" key="5">
    <source>
        <dbReference type="ARBA" id="ARBA00022679"/>
    </source>
</evidence>
<feature type="region of interest" description="Disordered" evidence="15">
    <location>
        <begin position="1"/>
        <end position="20"/>
    </location>
</feature>
<protein>
    <recommendedName>
        <fullName evidence="4">RING-type E3 ubiquitin transferase</fullName>
        <ecNumber evidence="4">2.3.2.27</ecNumber>
    </recommendedName>
</protein>
<dbReference type="FunFam" id="3.30.40.10:FF:000187">
    <property type="entry name" value="E3 ubiquitin-protein ligase ATL6"/>
    <property type="match status" value="1"/>
</dbReference>
<dbReference type="InterPro" id="IPR053238">
    <property type="entry name" value="RING-H2_zinc_finger"/>
</dbReference>
<keyword evidence="9" id="KW-0833">Ubl conjugation pathway</keyword>
<evidence type="ECO:0000313" key="19">
    <source>
        <dbReference type="Proteomes" id="UP000636800"/>
    </source>
</evidence>
<comment type="catalytic activity">
    <reaction evidence="1">
        <text>S-ubiquitinyl-[E2 ubiquitin-conjugating enzyme]-L-cysteine + [acceptor protein]-L-lysine = [E2 ubiquitin-conjugating enzyme]-L-cysteine + N(6)-ubiquitinyl-[acceptor protein]-L-lysine.</text>
        <dbReference type="EC" id="2.3.2.27"/>
    </reaction>
</comment>
<evidence type="ECO:0000259" key="17">
    <source>
        <dbReference type="PROSITE" id="PS50089"/>
    </source>
</evidence>
<keyword evidence="7" id="KW-0479">Metal-binding</keyword>
<evidence type="ECO:0000256" key="15">
    <source>
        <dbReference type="SAM" id="MobiDB-lite"/>
    </source>
</evidence>
<evidence type="ECO:0000256" key="7">
    <source>
        <dbReference type="ARBA" id="ARBA00022723"/>
    </source>
</evidence>
<comment type="similarity">
    <text evidence="13">Belongs to the RING-type zinc finger family. ATL subfamily.</text>
</comment>
<name>A0A835QIB9_VANPL</name>
<evidence type="ECO:0000313" key="18">
    <source>
        <dbReference type="EMBL" id="KAG0473119.1"/>
    </source>
</evidence>
<comment type="subcellular location">
    <subcellularLocation>
        <location evidence="2">Membrane</location>
        <topology evidence="2">Single-pass membrane protein</topology>
    </subcellularLocation>
</comment>
<evidence type="ECO:0000256" key="10">
    <source>
        <dbReference type="ARBA" id="ARBA00022833"/>
    </source>
</evidence>
<evidence type="ECO:0000256" key="11">
    <source>
        <dbReference type="ARBA" id="ARBA00022989"/>
    </source>
</evidence>
<evidence type="ECO:0000256" key="1">
    <source>
        <dbReference type="ARBA" id="ARBA00000900"/>
    </source>
</evidence>
<keyword evidence="8 14" id="KW-0863">Zinc-finger</keyword>
<dbReference type="EC" id="2.3.2.27" evidence="4"/>
<dbReference type="Proteomes" id="UP000636800">
    <property type="component" value="Chromosome 7"/>
</dbReference>
<dbReference type="GO" id="GO:0008270">
    <property type="term" value="F:zinc ion binding"/>
    <property type="evidence" value="ECO:0007669"/>
    <property type="project" value="UniProtKB-KW"/>
</dbReference>
<organism evidence="18 19">
    <name type="scientific">Vanilla planifolia</name>
    <name type="common">Vanilla</name>
    <dbReference type="NCBI Taxonomy" id="51239"/>
    <lineage>
        <taxon>Eukaryota</taxon>
        <taxon>Viridiplantae</taxon>
        <taxon>Streptophyta</taxon>
        <taxon>Embryophyta</taxon>
        <taxon>Tracheophyta</taxon>
        <taxon>Spermatophyta</taxon>
        <taxon>Magnoliopsida</taxon>
        <taxon>Liliopsida</taxon>
        <taxon>Asparagales</taxon>
        <taxon>Orchidaceae</taxon>
        <taxon>Vanilloideae</taxon>
        <taxon>Vanilleae</taxon>
        <taxon>Vanilla</taxon>
    </lineage>
</organism>
<dbReference type="PANTHER" id="PTHR14155">
    <property type="entry name" value="RING FINGER DOMAIN-CONTAINING"/>
    <property type="match status" value="1"/>
</dbReference>
<keyword evidence="10" id="KW-0862">Zinc</keyword>
<feature type="transmembrane region" description="Helical" evidence="16">
    <location>
        <begin position="26"/>
        <end position="46"/>
    </location>
</feature>
<keyword evidence="12 16" id="KW-0472">Membrane</keyword>
<dbReference type="Gene3D" id="3.30.40.10">
    <property type="entry name" value="Zinc/RING finger domain, C3HC4 (zinc finger)"/>
    <property type="match status" value="1"/>
</dbReference>
<feature type="domain" description="RING-type" evidence="17">
    <location>
        <begin position="105"/>
        <end position="147"/>
    </location>
</feature>
<dbReference type="OrthoDB" id="1136713at2759"/>
<evidence type="ECO:0000256" key="8">
    <source>
        <dbReference type="ARBA" id="ARBA00022771"/>
    </source>
</evidence>
<feature type="region of interest" description="Disordered" evidence="15">
    <location>
        <begin position="176"/>
        <end position="204"/>
    </location>
</feature>
<accession>A0A835QIB9</accession>
<keyword evidence="6 16" id="KW-0812">Transmembrane</keyword>
<evidence type="ECO:0000256" key="14">
    <source>
        <dbReference type="PROSITE-ProRule" id="PRU00175"/>
    </source>
</evidence>
<dbReference type="PROSITE" id="PS50089">
    <property type="entry name" value="ZF_RING_2"/>
    <property type="match status" value="1"/>
</dbReference>
<keyword evidence="11 16" id="KW-1133">Transmembrane helix</keyword>
<dbReference type="AlphaFoldDB" id="A0A835QIB9"/>
<keyword evidence="5" id="KW-0808">Transferase</keyword>
<comment type="caution">
    <text evidence="18">The sequence shown here is derived from an EMBL/GenBank/DDBJ whole genome shotgun (WGS) entry which is preliminary data.</text>
</comment>
<dbReference type="PANTHER" id="PTHR14155:SF521">
    <property type="entry name" value="RING-H2 FINGER PROTEIN ATL30"/>
    <property type="match status" value="1"/>
</dbReference>
<gene>
    <name evidence="18" type="ORF">HPP92_014976</name>
</gene>
<dbReference type="Pfam" id="PF13639">
    <property type="entry name" value="zf-RING_2"/>
    <property type="match status" value="1"/>
</dbReference>
<proteinExistence type="inferred from homology"/>
<evidence type="ECO:0000256" key="6">
    <source>
        <dbReference type="ARBA" id="ARBA00022692"/>
    </source>
</evidence>
<evidence type="ECO:0000256" key="3">
    <source>
        <dbReference type="ARBA" id="ARBA00004906"/>
    </source>
</evidence>
<reference evidence="18 19" key="1">
    <citation type="journal article" date="2020" name="Nat. Food">
        <title>A phased Vanilla planifolia genome enables genetic improvement of flavour and production.</title>
        <authorList>
            <person name="Hasing T."/>
            <person name="Tang H."/>
            <person name="Brym M."/>
            <person name="Khazi F."/>
            <person name="Huang T."/>
            <person name="Chambers A.H."/>
        </authorList>
    </citation>
    <scope>NUCLEOTIDE SEQUENCE [LARGE SCALE GENOMIC DNA]</scope>
    <source>
        <tissue evidence="18">Leaf</tissue>
    </source>
</reference>
<dbReference type="SUPFAM" id="SSF57850">
    <property type="entry name" value="RING/U-box"/>
    <property type="match status" value="1"/>
</dbReference>
<feature type="compositionally biased region" description="Polar residues" evidence="15">
    <location>
        <begin position="193"/>
        <end position="204"/>
    </location>
</feature>
<evidence type="ECO:0000256" key="13">
    <source>
        <dbReference type="ARBA" id="ARBA00024209"/>
    </source>
</evidence>
<evidence type="ECO:0000256" key="12">
    <source>
        <dbReference type="ARBA" id="ARBA00023136"/>
    </source>
</evidence>
<comment type="pathway">
    <text evidence="3">Protein modification; protein ubiquitination.</text>
</comment>
<dbReference type="InterPro" id="IPR001841">
    <property type="entry name" value="Znf_RING"/>
</dbReference>
<dbReference type="InterPro" id="IPR013083">
    <property type="entry name" value="Znf_RING/FYVE/PHD"/>
</dbReference>
<dbReference type="SMART" id="SM00184">
    <property type="entry name" value="RING"/>
    <property type="match status" value="1"/>
</dbReference>
<keyword evidence="19" id="KW-1185">Reference proteome</keyword>
<dbReference type="GO" id="GO:0016020">
    <property type="term" value="C:membrane"/>
    <property type="evidence" value="ECO:0007669"/>
    <property type="project" value="UniProtKB-SubCell"/>
</dbReference>
<dbReference type="CDD" id="cd16461">
    <property type="entry name" value="RING-H2_EL5-like"/>
    <property type="match status" value="1"/>
</dbReference>
<sequence>MASPPLLQPPSPPTPRPADPPSSVPLLLPVFILFFILMCFLSVFLFRDLLHYLSSNRRGTTTPAGPRPQPRNKAGLDPKILATFPKLPYAAVKGLHEGNSGGGECAVCLSEFTDDDIVRLLTVCCHAFHPACIDSWLASHKTCPMCRSDLETGPSEAALMALRRAVNGSGDSCTIDVAEDGNGRSRSAGRSVVENSTGETLRLG</sequence>
<evidence type="ECO:0000256" key="4">
    <source>
        <dbReference type="ARBA" id="ARBA00012483"/>
    </source>
</evidence>